<dbReference type="AlphaFoldDB" id="A0A7J0BT07"/>
<dbReference type="Gene3D" id="3.30.300.70">
    <property type="entry name" value="RimP-like superfamily, N-terminal"/>
    <property type="match status" value="1"/>
</dbReference>
<evidence type="ECO:0000259" key="4">
    <source>
        <dbReference type="Pfam" id="PF02576"/>
    </source>
</evidence>
<evidence type="ECO:0000313" key="6">
    <source>
        <dbReference type="EMBL" id="GFM36846.1"/>
    </source>
</evidence>
<dbReference type="InterPro" id="IPR036847">
    <property type="entry name" value="RimP_C_sf"/>
</dbReference>
<comment type="caution">
    <text evidence="6">The sequence shown here is derived from an EMBL/GenBank/DDBJ whole genome shotgun (WGS) entry which is preliminary data.</text>
</comment>
<dbReference type="Pfam" id="PF02576">
    <property type="entry name" value="RimP_N"/>
    <property type="match status" value="1"/>
</dbReference>
<comment type="subcellular location">
    <subcellularLocation>
        <location evidence="3">Cytoplasm</location>
    </subcellularLocation>
</comment>
<accession>A0A7J0BT07</accession>
<gene>
    <name evidence="3 6" type="primary">rimP</name>
    <name evidence="6" type="ORF">DSM19430T_15300</name>
</gene>
<dbReference type="CDD" id="cd01734">
    <property type="entry name" value="YlxS_C"/>
    <property type="match status" value="1"/>
</dbReference>
<dbReference type="Pfam" id="PF17384">
    <property type="entry name" value="DUF150_C"/>
    <property type="match status" value="1"/>
</dbReference>
<keyword evidence="1 3" id="KW-0963">Cytoplasm</keyword>
<dbReference type="EMBL" id="BLVP01000007">
    <property type="protein sequence ID" value="GFM36846.1"/>
    <property type="molecule type" value="Genomic_DNA"/>
</dbReference>
<feature type="domain" description="Ribosome maturation factor RimP C-terminal" evidence="5">
    <location>
        <begin position="90"/>
        <end position="154"/>
    </location>
</feature>
<dbReference type="InterPro" id="IPR028989">
    <property type="entry name" value="RimP_N"/>
</dbReference>
<evidence type="ECO:0000259" key="5">
    <source>
        <dbReference type="Pfam" id="PF17384"/>
    </source>
</evidence>
<dbReference type="HAMAP" id="MF_01077">
    <property type="entry name" value="RimP"/>
    <property type="match status" value="1"/>
</dbReference>
<keyword evidence="7" id="KW-1185">Reference proteome</keyword>
<dbReference type="InterPro" id="IPR035956">
    <property type="entry name" value="RimP_N_sf"/>
</dbReference>
<comment type="similarity">
    <text evidence="3">Belongs to the RimP family.</text>
</comment>
<sequence>MGGDATRQRIKDIVEPILEPMGVALWGVELGAGPRLLVRIYVEGPEGVTIDQCAEISRHTGLAMEVEDVLSNAYILEVSSPGLERPFFSPAQMATYVGSPVVVVLREAHPDMAGRRKFQGELTGVEDETVTLRLPEQDCTLSVHWNDIKKTHLVHVFPDTGKGKKKR</sequence>
<organism evidence="6 7">
    <name type="scientific">Desulfovibrio psychrotolerans</name>
    <dbReference type="NCBI Taxonomy" id="415242"/>
    <lineage>
        <taxon>Bacteria</taxon>
        <taxon>Pseudomonadati</taxon>
        <taxon>Thermodesulfobacteriota</taxon>
        <taxon>Desulfovibrionia</taxon>
        <taxon>Desulfovibrionales</taxon>
        <taxon>Desulfovibrionaceae</taxon>
        <taxon>Desulfovibrio</taxon>
    </lineage>
</organism>
<keyword evidence="2 3" id="KW-0690">Ribosome biogenesis</keyword>
<dbReference type="SUPFAM" id="SSF75420">
    <property type="entry name" value="YhbC-like, N-terminal domain"/>
    <property type="match status" value="1"/>
</dbReference>
<evidence type="ECO:0000256" key="3">
    <source>
        <dbReference type="HAMAP-Rule" id="MF_01077"/>
    </source>
</evidence>
<dbReference type="Gene3D" id="2.30.30.180">
    <property type="entry name" value="Ribosome maturation factor RimP, C-terminal domain"/>
    <property type="match status" value="1"/>
</dbReference>
<dbReference type="RefSeq" id="WP_174409495.1">
    <property type="nucleotide sequence ID" value="NZ_BLVP01000007.1"/>
</dbReference>
<dbReference type="PANTHER" id="PTHR33867:SF1">
    <property type="entry name" value="RIBOSOME MATURATION FACTOR RIMP"/>
    <property type="match status" value="1"/>
</dbReference>
<dbReference type="InterPro" id="IPR028998">
    <property type="entry name" value="RimP_C"/>
</dbReference>
<proteinExistence type="inferred from homology"/>
<dbReference type="GO" id="GO:0000028">
    <property type="term" value="P:ribosomal small subunit assembly"/>
    <property type="evidence" value="ECO:0007669"/>
    <property type="project" value="TreeGrafter"/>
</dbReference>
<dbReference type="InterPro" id="IPR003728">
    <property type="entry name" value="Ribosome_maturation_RimP"/>
</dbReference>
<dbReference type="GO" id="GO:0006412">
    <property type="term" value="P:translation"/>
    <property type="evidence" value="ECO:0007669"/>
    <property type="project" value="TreeGrafter"/>
</dbReference>
<feature type="domain" description="Ribosome maturation factor RimP N-terminal" evidence="4">
    <location>
        <begin position="13"/>
        <end position="84"/>
    </location>
</feature>
<dbReference type="GO" id="GO:0005829">
    <property type="term" value="C:cytosol"/>
    <property type="evidence" value="ECO:0007669"/>
    <property type="project" value="TreeGrafter"/>
</dbReference>
<dbReference type="SUPFAM" id="SSF74942">
    <property type="entry name" value="YhbC-like, C-terminal domain"/>
    <property type="match status" value="1"/>
</dbReference>
<evidence type="ECO:0000256" key="2">
    <source>
        <dbReference type="ARBA" id="ARBA00022517"/>
    </source>
</evidence>
<evidence type="ECO:0000313" key="7">
    <source>
        <dbReference type="Proteomes" id="UP000503820"/>
    </source>
</evidence>
<name>A0A7J0BT07_9BACT</name>
<comment type="function">
    <text evidence="3">Required for maturation of 30S ribosomal subunits.</text>
</comment>
<evidence type="ECO:0000256" key="1">
    <source>
        <dbReference type="ARBA" id="ARBA00022490"/>
    </source>
</evidence>
<reference evidence="6 7" key="1">
    <citation type="submission" date="2020-05" db="EMBL/GenBank/DDBJ databases">
        <title>Draft genome sequence of Desulfovibrio psychrotolerans JS1T.</title>
        <authorList>
            <person name="Ueno A."/>
            <person name="Tamazawa S."/>
            <person name="Tamamura S."/>
            <person name="Murakami T."/>
            <person name="Kiyama T."/>
            <person name="Inomata H."/>
            <person name="Amano Y."/>
            <person name="Miyakawa K."/>
            <person name="Tamaki H."/>
            <person name="Naganuma T."/>
            <person name="Kaneko K."/>
        </authorList>
    </citation>
    <scope>NUCLEOTIDE SEQUENCE [LARGE SCALE GENOMIC DNA]</scope>
    <source>
        <strain evidence="6 7">JS1</strain>
    </source>
</reference>
<dbReference type="Proteomes" id="UP000503820">
    <property type="component" value="Unassembled WGS sequence"/>
</dbReference>
<dbReference type="PANTHER" id="PTHR33867">
    <property type="entry name" value="RIBOSOME MATURATION FACTOR RIMP"/>
    <property type="match status" value="1"/>
</dbReference>
<protein>
    <recommendedName>
        <fullName evidence="3">Ribosome maturation factor RimP</fullName>
    </recommendedName>
</protein>